<comment type="catalytic activity">
    <reaction evidence="1">
        <text>a long-chain fatty acyl-CoA + 2 NADPH + 2 H(+) = a long-chain primary fatty alcohol + 2 NADP(+) + CoA</text>
        <dbReference type="Rhea" id="RHEA:52716"/>
        <dbReference type="ChEBI" id="CHEBI:15378"/>
        <dbReference type="ChEBI" id="CHEBI:57287"/>
        <dbReference type="ChEBI" id="CHEBI:57783"/>
        <dbReference type="ChEBI" id="CHEBI:58349"/>
        <dbReference type="ChEBI" id="CHEBI:77396"/>
        <dbReference type="ChEBI" id="CHEBI:83139"/>
        <dbReference type="EC" id="1.2.1.84"/>
    </reaction>
</comment>
<comment type="similarity">
    <text evidence="1">Belongs to the fatty acyl-CoA reductase family.</text>
</comment>
<dbReference type="Pfam" id="PF07993">
    <property type="entry name" value="NAD_binding_4"/>
    <property type="match status" value="1"/>
</dbReference>
<dbReference type="PANTHER" id="PTHR11011">
    <property type="entry name" value="MALE STERILITY PROTEIN 2-RELATED"/>
    <property type="match status" value="1"/>
</dbReference>
<evidence type="ECO:0000256" key="1">
    <source>
        <dbReference type="RuleBase" id="RU363097"/>
    </source>
</evidence>
<keyword evidence="4" id="KW-1185">Reference proteome</keyword>
<keyword evidence="1" id="KW-0521">NADP</keyword>
<name>A0A319EPP1_ASPSB</name>
<dbReference type="GO" id="GO:0080019">
    <property type="term" value="F:alcohol-forming very long-chain fatty acyl-CoA reductase activity"/>
    <property type="evidence" value="ECO:0007669"/>
    <property type="project" value="InterPro"/>
</dbReference>
<dbReference type="EMBL" id="KZ826317">
    <property type="protein sequence ID" value="PYI11630.1"/>
    <property type="molecule type" value="Genomic_DNA"/>
</dbReference>
<feature type="domain" description="Thioester reductase (TE)" evidence="2">
    <location>
        <begin position="12"/>
        <end position="289"/>
    </location>
</feature>
<dbReference type="OrthoDB" id="429813at2759"/>
<evidence type="ECO:0000313" key="4">
    <source>
        <dbReference type="Proteomes" id="UP000248423"/>
    </source>
</evidence>
<evidence type="ECO:0000259" key="2">
    <source>
        <dbReference type="Pfam" id="PF07993"/>
    </source>
</evidence>
<dbReference type="PANTHER" id="PTHR11011:SF45">
    <property type="entry name" value="FATTY ACYL-COA REDUCTASE CG8306-RELATED"/>
    <property type="match status" value="1"/>
</dbReference>
<sequence length="421" mass="47965">MWEFFSDKSIFITGGTGFLGTAMVLRLSLQARPKHVYLLCRGGKNRAIQKWREILPEPIANTLISSESITYLDGNIKHPSLGLADTSLITLKKEAEIIIHAASSINLVDPLGKLSQNIIGATERLAHIALECPHLQRFVYISTAFANSHLYAESRAVDIPIREELYPLSPVSTATSWKDVQMRGSSEEYEANDFPWDYAYAKHLSERVLGEVFNTAQAYDKLLIIRPSIFGPAQSFPYPGYSVPLSTPLTALAAMVAITPTIRFKAATRSRNPGIEVTVDEVPVDVVVDRLLFHLRHGSTGYVHAVSGERGRYRFKDLWEEGMAMRRLPWRLRLTWLDVDWHSSRLHYIARFYVLFGPSFNFSEDRTIELWDRVPELERQGLNVFKDYSRGFELRARKSEIRYCTRALASYFGFPSWLAKL</sequence>
<dbReference type="Gene3D" id="3.40.50.720">
    <property type="entry name" value="NAD(P)-binding Rossmann-like Domain"/>
    <property type="match status" value="1"/>
</dbReference>
<dbReference type="InterPro" id="IPR026055">
    <property type="entry name" value="FAR"/>
</dbReference>
<dbReference type="STRING" id="1448318.A0A319EPP1"/>
<dbReference type="AlphaFoldDB" id="A0A319EPP1"/>
<gene>
    <name evidence="3" type="ORF">BO78DRAFT_443780</name>
</gene>
<keyword evidence="1" id="KW-0443">Lipid metabolism</keyword>
<dbReference type="Proteomes" id="UP000248423">
    <property type="component" value="Unassembled WGS sequence"/>
</dbReference>
<accession>A0A319EPP1</accession>
<evidence type="ECO:0000313" key="3">
    <source>
        <dbReference type="EMBL" id="PYI11630.1"/>
    </source>
</evidence>
<dbReference type="VEuPathDB" id="FungiDB:BO78DRAFT_443780"/>
<protein>
    <recommendedName>
        <fullName evidence="1">Fatty acyl-CoA reductase</fullName>
        <ecNumber evidence="1">1.2.1.84</ecNumber>
    </recommendedName>
</protein>
<dbReference type="GO" id="GO:0035336">
    <property type="term" value="P:long-chain fatty-acyl-CoA metabolic process"/>
    <property type="evidence" value="ECO:0007669"/>
    <property type="project" value="TreeGrafter"/>
</dbReference>
<keyword evidence="1" id="KW-0444">Lipid biosynthesis</keyword>
<dbReference type="InterPro" id="IPR013120">
    <property type="entry name" value="FAR_NAD-bd"/>
</dbReference>
<organism evidence="3 4">
    <name type="scientific">Aspergillus sclerotiicarbonarius (strain CBS 121057 / IBT 28362)</name>
    <dbReference type="NCBI Taxonomy" id="1448318"/>
    <lineage>
        <taxon>Eukaryota</taxon>
        <taxon>Fungi</taxon>
        <taxon>Dikarya</taxon>
        <taxon>Ascomycota</taxon>
        <taxon>Pezizomycotina</taxon>
        <taxon>Eurotiomycetes</taxon>
        <taxon>Eurotiomycetidae</taxon>
        <taxon>Eurotiales</taxon>
        <taxon>Aspergillaceae</taxon>
        <taxon>Aspergillus</taxon>
        <taxon>Aspergillus subgen. Circumdati</taxon>
    </lineage>
</organism>
<proteinExistence type="inferred from homology"/>
<reference evidence="3 4" key="1">
    <citation type="submission" date="2018-02" db="EMBL/GenBank/DDBJ databases">
        <title>The genomes of Aspergillus section Nigri reveals drivers in fungal speciation.</title>
        <authorList>
            <consortium name="DOE Joint Genome Institute"/>
            <person name="Vesth T.C."/>
            <person name="Nybo J."/>
            <person name="Theobald S."/>
            <person name="Brandl J."/>
            <person name="Frisvad J.C."/>
            <person name="Nielsen K.F."/>
            <person name="Lyhne E.K."/>
            <person name="Kogle M.E."/>
            <person name="Kuo A."/>
            <person name="Riley R."/>
            <person name="Clum A."/>
            <person name="Nolan M."/>
            <person name="Lipzen A."/>
            <person name="Salamov A."/>
            <person name="Henrissat B."/>
            <person name="Wiebenga A."/>
            <person name="De vries R.P."/>
            <person name="Grigoriev I.V."/>
            <person name="Mortensen U.H."/>
            <person name="Andersen M.R."/>
            <person name="Baker S.E."/>
        </authorList>
    </citation>
    <scope>NUCLEOTIDE SEQUENCE [LARGE SCALE GENOMIC DNA]</scope>
    <source>
        <strain evidence="3 4">CBS 121057</strain>
    </source>
</reference>
<dbReference type="InterPro" id="IPR036291">
    <property type="entry name" value="NAD(P)-bd_dom_sf"/>
</dbReference>
<keyword evidence="1" id="KW-0560">Oxidoreductase</keyword>
<dbReference type="GO" id="GO:0005777">
    <property type="term" value="C:peroxisome"/>
    <property type="evidence" value="ECO:0007669"/>
    <property type="project" value="TreeGrafter"/>
</dbReference>
<comment type="function">
    <text evidence="1">Catalyzes the reduction of fatty acyl-CoA to fatty alcohols.</text>
</comment>
<dbReference type="EC" id="1.2.1.84" evidence="1"/>
<dbReference type="GO" id="GO:0102965">
    <property type="term" value="F:alcohol-forming long-chain fatty acyl-CoA reductase activity"/>
    <property type="evidence" value="ECO:0007669"/>
    <property type="project" value="UniProtKB-EC"/>
</dbReference>
<dbReference type="SUPFAM" id="SSF51735">
    <property type="entry name" value="NAD(P)-binding Rossmann-fold domains"/>
    <property type="match status" value="1"/>
</dbReference>